<keyword evidence="2" id="KW-0812">Transmembrane</keyword>
<reference evidence="3" key="1">
    <citation type="submission" date="2020-05" db="EMBL/GenBank/DDBJ databases">
        <title>Mycena genomes resolve the evolution of fungal bioluminescence.</title>
        <authorList>
            <person name="Tsai I.J."/>
        </authorList>
    </citation>
    <scope>NUCLEOTIDE SEQUENCE</scope>
    <source>
        <strain evidence="3">110903Hualien_Pintung</strain>
    </source>
</reference>
<feature type="compositionally biased region" description="Polar residues" evidence="1">
    <location>
        <begin position="87"/>
        <end position="100"/>
    </location>
</feature>
<feature type="region of interest" description="Disordered" evidence="1">
    <location>
        <begin position="68"/>
        <end position="175"/>
    </location>
</feature>
<evidence type="ECO:0000313" key="3">
    <source>
        <dbReference type="EMBL" id="KAF7319192.1"/>
    </source>
</evidence>
<evidence type="ECO:0000256" key="2">
    <source>
        <dbReference type="SAM" id="Phobius"/>
    </source>
</evidence>
<dbReference type="EMBL" id="JACAZE010000003">
    <property type="protein sequence ID" value="KAF7319192.1"/>
    <property type="molecule type" value="Genomic_DNA"/>
</dbReference>
<sequence length="175" mass="18956">MAVMSVPVLYTVGAFVLFIGGLGLGVLIALFIDRRERRRVAPEDALARDAEAGVVPLDRAPSLQRLSTVKTVESPVESHESKLVVSDSESSRMQLDSDSQTTTTTTTTSADSPISRLVPNRPRKISELLLADSMRSDRDNLRAVRKLPSPPGLDSPSSTLRQSSVNERRSSVGQV</sequence>
<evidence type="ECO:0000256" key="1">
    <source>
        <dbReference type="SAM" id="MobiDB-lite"/>
    </source>
</evidence>
<feature type="transmembrane region" description="Helical" evidence="2">
    <location>
        <begin position="12"/>
        <end position="32"/>
    </location>
</feature>
<dbReference type="AlphaFoldDB" id="A0A8H6TM35"/>
<accession>A0A8H6TM35</accession>
<keyword evidence="4" id="KW-1185">Reference proteome</keyword>
<evidence type="ECO:0000313" key="4">
    <source>
        <dbReference type="Proteomes" id="UP000613580"/>
    </source>
</evidence>
<name>A0A8H6TM35_MYCCL</name>
<feature type="compositionally biased region" description="Basic and acidic residues" evidence="1">
    <location>
        <begin position="166"/>
        <end position="175"/>
    </location>
</feature>
<keyword evidence="2" id="KW-1133">Transmembrane helix</keyword>
<protein>
    <submittedName>
        <fullName evidence="3">Uncharacterized protein</fullName>
    </submittedName>
</protein>
<keyword evidence="2" id="KW-0472">Membrane</keyword>
<organism evidence="3 4">
    <name type="scientific">Mycena chlorophos</name>
    <name type="common">Agaric fungus</name>
    <name type="synonym">Agaricus chlorophos</name>
    <dbReference type="NCBI Taxonomy" id="658473"/>
    <lineage>
        <taxon>Eukaryota</taxon>
        <taxon>Fungi</taxon>
        <taxon>Dikarya</taxon>
        <taxon>Basidiomycota</taxon>
        <taxon>Agaricomycotina</taxon>
        <taxon>Agaricomycetes</taxon>
        <taxon>Agaricomycetidae</taxon>
        <taxon>Agaricales</taxon>
        <taxon>Marasmiineae</taxon>
        <taxon>Mycenaceae</taxon>
        <taxon>Mycena</taxon>
    </lineage>
</organism>
<comment type="caution">
    <text evidence="3">The sequence shown here is derived from an EMBL/GenBank/DDBJ whole genome shotgun (WGS) entry which is preliminary data.</text>
</comment>
<dbReference type="Proteomes" id="UP000613580">
    <property type="component" value="Unassembled WGS sequence"/>
</dbReference>
<proteinExistence type="predicted"/>
<gene>
    <name evidence="3" type="ORF">HMN09_00255700</name>
</gene>